<name>A0A9C9JZP9_UNCW3</name>
<evidence type="ECO:0000313" key="4">
    <source>
        <dbReference type="Proteomes" id="UP000885826"/>
    </source>
</evidence>
<comment type="caution">
    <text evidence="3">The sequence shown here is derived from an EMBL/GenBank/DDBJ whole genome shotgun (WGS) entry which is preliminary data.</text>
</comment>
<dbReference type="Proteomes" id="UP000885826">
    <property type="component" value="Unassembled WGS sequence"/>
</dbReference>
<protein>
    <submittedName>
        <fullName evidence="3">Amino acid racemase</fullName>
        <ecNumber evidence="3">5.1.1.-</ecNumber>
    </submittedName>
</protein>
<evidence type="ECO:0000256" key="2">
    <source>
        <dbReference type="ARBA" id="ARBA00023235"/>
    </source>
</evidence>
<dbReference type="InterPro" id="IPR015942">
    <property type="entry name" value="Asp/Glu/hydantoin_racemase"/>
</dbReference>
<accession>A0A9C9JZP9</accession>
<dbReference type="Pfam" id="PF01177">
    <property type="entry name" value="Asp_Glu_race"/>
    <property type="match status" value="1"/>
</dbReference>
<dbReference type="PANTHER" id="PTHR21198">
    <property type="entry name" value="GLUTAMATE RACEMASE"/>
    <property type="match status" value="1"/>
</dbReference>
<sequence>MKTAGIIGGMGPQATIDFLNKVVSLTKAGKDQEHIKLIIYMNPTIPDRSRALLENGENPESALITSARLLEKAGADFLAVPCVTAHYWIAKIRNSIKIPVLDIIEITLKKIKESSAVKKVGILATTGTLRTHLFEKRFEPEGYRIIVPDAKTQEQTVMRIIYAIKKGEQPGIFKAKLLQVCETLISCGVEVIIAACTEIPLIMDLNDLPIPFVDVNHLLAKAVVEAAEQ</sequence>
<reference evidence="3" key="1">
    <citation type="journal article" date="2020" name="mSystems">
        <title>Genome- and Community-Level Interaction Insights into Carbon Utilization and Element Cycling Functions of Hydrothermarchaeota in Hydrothermal Sediment.</title>
        <authorList>
            <person name="Zhou Z."/>
            <person name="Liu Y."/>
            <person name="Xu W."/>
            <person name="Pan J."/>
            <person name="Luo Z.H."/>
            <person name="Li M."/>
        </authorList>
    </citation>
    <scope>NUCLEOTIDE SEQUENCE</scope>
    <source>
        <strain evidence="3">HyVt-388</strain>
    </source>
</reference>
<keyword evidence="2 3" id="KW-0413">Isomerase</keyword>
<dbReference type="SUPFAM" id="SSF53681">
    <property type="entry name" value="Aspartate/glutamate racemase"/>
    <property type="match status" value="2"/>
</dbReference>
<dbReference type="EMBL" id="DRIG01000035">
    <property type="protein sequence ID" value="HEC78145.1"/>
    <property type="molecule type" value="Genomic_DNA"/>
</dbReference>
<evidence type="ECO:0000256" key="1">
    <source>
        <dbReference type="ARBA" id="ARBA00007847"/>
    </source>
</evidence>
<dbReference type="InterPro" id="IPR004380">
    <property type="entry name" value="Asp_race"/>
</dbReference>
<evidence type="ECO:0000313" key="3">
    <source>
        <dbReference type="EMBL" id="HEC78145.1"/>
    </source>
</evidence>
<comment type="similarity">
    <text evidence="1">Belongs to the aspartate/glutamate racemases family.</text>
</comment>
<dbReference type="Gene3D" id="3.40.50.1860">
    <property type="match status" value="2"/>
</dbReference>
<dbReference type="InterPro" id="IPR001920">
    <property type="entry name" value="Asp/Glu_race"/>
</dbReference>
<dbReference type="NCBIfam" id="TIGR00035">
    <property type="entry name" value="asp_race"/>
    <property type="match status" value="1"/>
</dbReference>
<dbReference type="EC" id="5.1.1.-" evidence="3"/>
<dbReference type="GO" id="GO:0047661">
    <property type="term" value="F:amino-acid racemase activity"/>
    <property type="evidence" value="ECO:0007669"/>
    <property type="project" value="InterPro"/>
</dbReference>
<gene>
    <name evidence="3" type="ORF">ENI34_03260</name>
</gene>
<dbReference type="AlphaFoldDB" id="A0A9C9JZP9"/>
<dbReference type="PANTHER" id="PTHR21198:SF7">
    <property type="entry name" value="ASPARTATE-GLUTAMATE RACEMASE FAMILY"/>
    <property type="match status" value="1"/>
</dbReference>
<proteinExistence type="inferred from homology"/>
<organism evidence="3 4">
    <name type="scientific">candidate division WOR-3 bacterium</name>
    <dbReference type="NCBI Taxonomy" id="2052148"/>
    <lineage>
        <taxon>Bacteria</taxon>
        <taxon>Bacteria division WOR-3</taxon>
    </lineage>
</organism>